<reference evidence="2" key="1">
    <citation type="submission" date="2020-04" db="EMBL/GenBank/DDBJ databases">
        <authorList>
            <person name="Chiriac C."/>
            <person name="Salcher M."/>
            <person name="Ghai R."/>
            <person name="Kavagutti S V."/>
        </authorList>
    </citation>
    <scope>NUCLEOTIDE SEQUENCE</scope>
</reference>
<protein>
    <submittedName>
        <fullName evidence="2">Uncharacterized protein</fullName>
    </submittedName>
</protein>
<proteinExistence type="predicted"/>
<evidence type="ECO:0000313" key="1">
    <source>
        <dbReference type="EMBL" id="CAB4136491.1"/>
    </source>
</evidence>
<evidence type="ECO:0000313" key="2">
    <source>
        <dbReference type="EMBL" id="CAB4151613.1"/>
    </source>
</evidence>
<gene>
    <name evidence="1" type="ORF">UFOVP304_61</name>
    <name evidence="2" type="ORF">UFOVP584_26</name>
</gene>
<sequence>MSILPKRWQGRIIDLNKIPKYYIKDGKKYETKTNKLIIDKL</sequence>
<organism evidence="2">
    <name type="scientific">uncultured Caudovirales phage</name>
    <dbReference type="NCBI Taxonomy" id="2100421"/>
    <lineage>
        <taxon>Viruses</taxon>
        <taxon>Duplodnaviria</taxon>
        <taxon>Heunggongvirae</taxon>
        <taxon>Uroviricota</taxon>
        <taxon>Caudoviricetes</taxon>
        <taxon>Peduoviridae</taxon>
        <taxon>Maltschvirus</taxon>
        <taxon>Maltschvirus maltsch</taxon>
    </lineage>
</organism>
<accession>A0A6J5N2R9</accession>
<dbReference type="EMBL" id="LR796322">
    <property type="protein sequence ID" value="CAB4136491.1"/>
    <property type="molecule type" value="Genomic_DNA"/>
</dbReference>
<dbReference type="EMBL" id="LR796554">
    <property type="protein sequence ID" value="CAB4151613.1"/>
    <property type="molecule type" value="Genomic_DNA"/>
</dbReference>
<name>A0A6J5N2R9_9CAUD</name>